<evidence type="ECO:0000256" key="11">
    <source>
        <dbReference type="PROSITE-ProRule" id="PRU00094"/>
    </source>
</evidence>
<dbReference type="GO" id="GO:0000978">
    <property type="term" value="F:RNA polymerase II cis-regulatory region sequence-specific DNA binding"/>
    <property type="evidence" value="ECO:0007669"/>
    <property type="project" value="TreeGrafter"/>
</dbReference>
<feature type="domain" description="GATA-type" evidence="14">
    <location>
        <begin position="263"/>
        <end position="317"/>
    </location>
</feature>
<dbReference type="GO" id="GO:0005634">
    <property type="term" value="C:nucleus"/>
    <property type="evidence" value="ECO:0007669"/>
    <property type="project" value="UniProtKB-SubCell"/>
</dbReference>
<accession>A0A8R1TAV6</accession>
<dbReference type="PRINTS" id="PR00619">
    <property type="entry name" value="GATAZNFINGER"/>
</dbReference>
<feature type="region of interest" description="Disordered" evidence="12">
    <location>
        <begin position="364"/>
        <end position="389"/>
    </location>
</feature>
<dbReference type="FunFam" id="3.30.50.10:FF:000001">
    <property type="entry name" value="GATA transcription factor (GATAd)"/>
    <property type="match status" value="1"/>
</dbReference>
<dbReference type="Gene3D" id="3.30.50.10">
    <property type="entry name" value="Erythroid Transcription Factor GATA-1, subunit A"/>
    <property type="match status" value="2"/>
</dbReference>
<comment type="subcellular location">
    <subcellularLocation>
        <location evidence="1">Nucleus</location>
    </subcellularLocation>
</comment>
<dbReference type="GO" id="GO:0008270">
    <property type="term" value="F:zinc ion binding"/>
    <property type="evidence" value="ECO:0007669"/>
    <property type="project" value="UniProtKB-KW"/>
</dbReference>
<evidence type="ECO:0000256" key="13">
    <source>
        <dbReference type="SAM" id="Phobius"/>
    </source>
</evidence>
<keyword evidence="7" id="KW-0238">DNA-binding</keyword>
<keyword evidence="4 11" id="KW-0863">Zinc-finger</keyword>
<dbReference type="SUPFAM" id="SSF57716">
    <property type="entry name" value="Glucocorticoid receptor-like (DNA-binding domain)"/>
    <property type="match status" value="2"/>
</dbReference>
<feature type="region of interest" description="Disordered" evidence="12">
    <location>
        <begin position="178"/>
        <end position="197"/>
    </location>
</feature>
<dbReference type="GO" id="GO:0000122">
    <property type="term" value="P:negative regulation of transcription by RNA polymerase II"/>
    <property type="evidence" value="ECO:0007669"/>
    <property type="project" value="TreeGrafter"/>
</dbReference>
<evidence type="ECO:0000256" key="8">
    <source>
        <dbReference type="ARBA" id="ARBA00023159"/>
    </source>
</evidence>
<keyword evidence="2" id="KW-0479">Metal-binding</keyword>
<dbReference type="RefSeq" id="NP_001037446.1">
    <property type="nucleotide sequence ID" value="NM_001043981.1"/>
</dbReference>
<dbReference type="KEGG" id="bmor:693014"/>
<dbReference type="EnsemblMetazoa" id="NM_001043981.1">
    <property type="protein sequence ID" value="NP_001037446.1"/>
    <property type="gene ID" value="GeneID_693014"/>
</dbReference>
<keyword evidence="3" id="KW-0677">Repeat</keyword>
<feature type="compositionally biased region" description="Basic residues" evidence="12">
    <location>
        <begin position="488"/>
        <end position="498"/>
    </location>
</feature>
<name>A0A8R1TAV6_BOMMO</name>
<reference evidence="16" key="1">
    <citation type="journal article" date="2008" name="Insect Biochem. Mol. Biol.">
        <title>The genome of a lepidopteran model insect, the silkworm Bombyx mori.</title>
        <authorList>
            <consortium name="International Silkworm Genome Consortium"/>
        </authorList>
    </citation>
    <scope>NUCLEOTIDE SEQUENCE [LARGE SCALE GENOMIC DNA]</scope>
    <source>
        <strain evidence="16">p50T</strain>
    </source>
</reference>
<evidence type="ECO:0000256" key="7">
    <source>
        <dbReference type="ARBA" id="ARBA00023125"/>
    </source>
</evidence>
<evidence type="ECO:0000256" key="4">
    <source>
        <dbReference type="ARBA" id="ARBA00022771"/>
    </source>
</evidence>
<dbReference type="GeneID" id="693014"/>
<dbReference type="PANTHER" id="PTHR10071">
    <property type="entry name" value="TRANSCRIPTION FACTOR GATA FAMILY MEMBER"/>
    <property type="match status" value="1"/>
</dbReference>
<keyword evidence="9" id="KW-0804">Transcription</keyword>
<evidence type="ECO:0000256" key="6">
    <source>
        <dbReference type="ARBA" id="ARBA00023015"/>
    </source>
</evidence>
<dbReference type="Pfam" id="PF00320">
    <property type="entry name" value="GATA"/>
    <property type="match status" value="2"/>
</dbReference>
<protein>
    <recommendedName>
        <fullName evidence="14">GATA-type domain-containing protein</fullName>
    </recommendedName>
</protein>
<dbReference type="PROSITE" id="PS50114">
    <property type="entry name" value="GATA_ZN_FINGER_2"/>
    <property type="match status" value="2"/>
</dbReference>
<dbReference type="PROSITE" id="PS00344">
    <property type="entry name" value="GATA_ZN_FINGER_1"/>
    <property type="match status" value="2"/>
</dbReference>
<dbReference type="GO" id="GO:0045944">
    <property type="term" value="P:positive regulation of transcription by RNA polymerase II"/>
    <property type="evidence" value="ECO:0007669"/>
    <property type="project" value="TreeGrafter"/>
</dbReference>
<feature type="domain" description="GATA-type" evidence="14">
    <location>
        <begin position="316"/>
        <end position="369"/>
    </location>
</feature>
<evidence type="ECO:0000256" key="9">
    <source>
        <dbReference type="ARBA" id="ARBA00023163"/>
    </source>
</evidence>
<keyword evidence="6" id="KW-0805">Transcription regulation</keyword>
<dbReference type="CDD" id="cd00202">
    <property type="entry name" value="ZnF_GATA"/>
    <property type="match status" value="2"/>
</dbReference>
<reference evidence="15" key="2">
    <citation type="submission" date="2022-06" db="UniProtKB">
        <authorList>
            <consortium name="EnsemblMetazoa"/>
        </authorList>
    </citation>
    <scope>IDENTIFICATION</scope>
    <source>
        <strain evidence="15">p50T (Dazao)</strain>
    </source>
</reference>
<evidence type="ECO:0000256" key="12">
    <source>
        <dbReference type="SAM" id="MobiDB-lite"/>
    </source>
</evidence>
<feature type="compositionally biased region" description="Low complexity" evidence="12">
    <location>
        <begin position="66"/>
        <end position="79"/>
    </location>
</feature>
<keyword evidence="16" id="KW-1185">Reference proteome</keyword>
<feature type="compositionally biased region" description="Low complexity" evidence="12">
    <location>
        <begin position="186"/>
        <end position="197"/>
    </location>
</feature>
<keyword evidence="13" id="KW-1133">Transmembrane helix</keyword>
<dbReference type="GO" id="GO:0045165">
    <property type="term" value="P:cell fate commitment"/>
    <property type="evidence" value="ECO:0007669"/>
    <property type="project" value="TreeGrafter"/>
</dbReference>
<keyword evidence="10" id="KW-0539">Nucleus</keyword>
<keyword evidence="5" id="KW-0862">Zinc</keyword>
<dbReference type="AlphaFoldDB" id="A0A8R1TAV6"/>
<evidence type="ECO:0000259" key="14">
    <source>
        <dbReference type="PROSITE" id="PS50114"/>
    </source>
</evidence>
<keyword evidence="13" id="KW-0472">Membrane</keyword>
<dbReference type="SMART" id="SM00401">
    <property type="entry name" value="ZnF_GATA"/>
    <property type="match status" value="2"/>
</dbReference>
<dbReference type="Proteomes" id="UP000005204">
    <property type="component" value="Unassembled WGS sequence"/>
</dbReference>
<feature type="region of interest" description="Disordered" evidence="12">
    <location>
        <begin position="50"/>
        <end position="122"/>
    </location>
</feature>
<dbReference type="OrthoDB" id="2162994at2759"/>
<feature type="region of interest" description="Disordered" evidence="12">
    <location>
        <begin position="488"/>
        <end position="509"/>
    </location>
</feature>
<dbReference type="FunFam" id="3.30.50.10:FF:000032">
    <property type="entry name" value="Transcription factor GATA-3"/>
    <property type="match status" value="1"/>
</dbReference>
<evidence type="ECO:0000256" key="5">
    <source>
        <dbReference type="ARBA" id="ARBA00022833"/>
    </source>
</evidence>
<sequence length="509" mass="56816">MDATMQTTKHEYQFEGAAECGYPPGRTGLSPAAQLPGAAAAHSLDMQPYSHLDDSLFKPPTPGSAPPTASTCAGVPSSAPRRRPRRLRPPAPLHYDDYAPPPPYSHDHHHHLEQGGGGNGAASRCTAVRLQQRRAILHQRSRPLRPAAALDRVRRVSELRQQRDTGGRIRRERAEGWGSPCRLSTRGSAAPSPAPAGARSAVAGRIFRVVNDIYAAMGIHNMFIDADLGGVITPGFGLGKVKGGRQAGVELTFMRTVELAEFFTEGRECVNCGAIHTPLWHRDGTGHYLCNACGLYNKMNGMNRPLKQPRRLMAAKRPGTMCTNCQTTATSLWRRNVQGETVCNACGLYFKLHNVNRPLTMKKDSIQTRKRKPKNSNIKADRSAKAVQRASPRASRWRAYWMRRRSPPRLGYYVQSAEGMKLEEPQHHVMYIGVPELGPDTRTRRRTTTTPPCRSPAETSRPTPNIIIIISTFVVYICTCVIELPRSDRRRRRRRRSPPKYTFTRHDYI</sequence>
<evidence type="ECO:0000313" key="16">
    <source>
        <dbReference type="Proteomes" id="UP000005204"/>
    </source>
</evidence>
<dbReference type="GO" id="GO:0000981">
    <property type="term" value="F:DNA-binding transcription factor activity, RNA polymerase II-specific"/>
    <property type="evidence" value="ECO:0007669"/>
    <property type="project" value="TreeGrafter"/>
</dbReference>
<dbReference type="PANTHER" id="PTHR10071:SF337">
    <property type="entry name" value="GATA-BINDING FACTOR A"/>
    <property type="match status" value="1"/>
</dbReference>
<proteinExistence type="predicted"/>
<evidence type="ECO:0000256" key="3">
    <source>
        <dbReference type="ARBA" id="ARBA00022737"/>
    </source>
</evidence>
<organism evidence="15 16">
    <name type="scientific">Bombyx mori</name>
    <name type="common">Silk moth</name>
    <dbReference type="NCBI Taxonomy" id="7091"/>
    <lineage>
        <taxon>Eukaryota</taxon>
        <taxon>Metazoa</taxon>
        <taxon>Ecdysozoa</taxon>
        <taxon>Arthropoda</taxon>
        <taxon>Hexapoda</taxon>
        <taxon>Insecta</taxon>
        <taxon>Pterygota</taxon>
        <taxon>Neoptera</taxon>
        <taxon>Endopterygota</taxon>
        <taxon>Lepidoptera</taxon>
        <taxon>Glossata</taxon>
        <taxon>Ditrysia</taxon>
        <taxon>Bombycoidea</taxon>
        <taxon>Bombycidae</taxon>
        <taxon>Bombycinae</taxon>
        <taxon>Bombyx</taxon>
    </lineage>
</organism>
<dbReference type="InterPro" id="IPR000679">
    <property type="entry name" value="Znf_GATA"/>
</dbReference>
<keyword evidence="8" id="KW-0010">Activator</keyword>
<feature type="region of interest" description="Disordered" evidence="12">
    <location>
        <begin position="436"/>
        <end position="461"/>
    </location>
</feature>
<evidence type="ECO:0000256" key="2">
    <source>
        <dbReference type="ARBA" id="ARBA00022723"/>
    </source>
</evidence>
<dbReference type="InterPro" id="IPR013088">
    <property type="entry name" value="Znf_NHR/GATA"/>
</dbReference>
<evidence type="ECO:0000313" key="15">
    <source>
        <dbReference type="EnsemblMetazoa" id="NP_001037446.1"/>
    </source>
</evidence>
<dbReference type="SMR" id="A0A8R1TAV6"/>
<evidence type="ECO:0000256" key="1">
    <source>
        <dbReference type="ARBA" id="ARBA00004123"/>
    </source>
</evidence>
<dbReference type="InterPro" id="IPR039355">
    <property type="entry name" value="Transcription_factor_GATA"/>
</dbReference>
<feature type="transmembrane region" description="Helical" evidence="13">
    <location>
        <begin position="466"/>
        <end position="485"/>
    </location>
</feature>
<evidence type="ECO:0000256" key="10">
    <source>
        <dbReference type="ARBA" id="ARBA00023242"/>
    </source>
</evidence>
<dbReference type="CTD" id="693014"/>
<keyword evidence="13" id="KW-0812">Transmembrane</keyword>